<dbReference type="SUPFAM" id="SSF54427">
    <property type="entry name" value="NTF2-like"/>
    <property type="match status" value="1"/>
</dbReference>
<evidence type="ECO:0000259" key="1">
    <source>
        <dbReference type="Pfam" id="PF12680"/>
    </source>
</evidence>
<sequence length="125" mass="13943">MTKITINADCNNSPKKEFLKDFNVAFATGDADFIIDHVSDDIHWVMYGDKELKGKKDFAREINIMKDYVADEMTVHSIVTHGAEAALNGEIKMGGKTYAFCDVYRFSSAGSTTIKELKSYIVTTS</sequence>
<dbReference type="InterPro" id="IPR037401">
    <property type="entry name" value="SnoaL-like"/>
</dbReference>
<dbReference type="Gene3D" id="3.10.450.50">
    <property type="match status" value="1"/>
</dbReference>
<dbReference type="RefSeq" id="WP_089357010.1">
    <property type="nucleotide sequence ID" value="NZ_FZPD01000004.1"/>
</dbReference>
<feature type="domain" description="SnoaL-like" evidence="1">
    <location>
        <begin position="21"/>
        <end position="107"/>
    </location>
</feature>
<dbReference type="InterPro" id="IPR032710">
    <property type="entry name" value="NTF2-like_dom_sf"/>
</dbReference>
<protein>
    <submittedName>
        <fullName evidence="2">SnoaL-like domain-containing protein</fullName>
    </submittedName>
</protein>
<keyword evidence="3" id="KW-1185">Reference proteome</keyword>
<dbReference type="Pfam" id="PF12680">
    <property type="entry name" value="SnoaL_2"/>
    <property type="match status" value="1"/>
</dbReference>
<dbReference type="AlphaFoldDB" id="A0A239JWL3"/>
<evidence type="ECO:0000313" key="2">
    <source>
        <dbReference type="EMBL" id="SNT10281.1"/>
    </source>
</evidence>
<proteinExistence type="predicted"/>
<organism evidence="2 3">
    <name type="scientific">Ekhidna lutea</name>
    <dbReference type="NCBI Taxonomy" id="447679"/>
    <lineage>
        <taxon>Bacteria</taxon>
        <taxon>Pseudomonadati</taxon>
        <taxon>Bacteroidota</taxon>
        <taxon>Cytophagia</taxon>
        <taxon>Cytophagales</taxon>
        <taxon>Reichenbachiellaceae</taxon>
        <taxon>Ekhidna</taxon>
    </lineage>
</organism>
<evidence type="ECO:0000313" key="3">
    <source>
        <dbReference type="Proteomes" id="UP000198393"/>
    </source>
</evidence>
<accession>A0A239JWL3</accession>
<gene>
    <name evidence="2" type="ORF">SAMN05421640_2285</name>
</gene>
<dbReference type="EMBL" id="FZPD01000004">
    <property type="protein sequence ID" value="SNT10281.1"/>
    <property type="molecule type" value="Genomic_DNA"/>
</dbReference>
<dbReference type="Proteomes" id="UP000198393">
    <property type="component" value="Unassembled WGS sequence"/>
</dbReference>
<name>A0A239JWL3_EKHLU</name>
<dbReference type="OrthoDB" id="6692273at2"/>
<reference evidence="2 3" key="1">
    <citation type="submission" date="2017-06" db="EMBL/GenBank/DDBJ databases">
        <authorList>
            <person name="Kim H.J."/>
            <person name="Triplett B.A."/>
        </authorList>
    </citation>
    <scope>NUCLEOTIDE SEQUENCE [LARGE SCALE GENOMIC DNA]</scope>
    <source>
        <strain evidence="2 3">DSM 19307</strain>
    </source>
</reference>